<keyword evidence="1" id="KW-0812">Transmembrane</keyword>
<feature type="domain" description="FecR protein" evidence="2">
    <location>
        <begin position="187"/>
        <end position="281"/>
    </location>
</feature>
<accession>A0ABU1TFP5</accession>
<evidence type="ECO:0000313" key="5">
    <source>
        <dbReference type="Proteomes" id="UP001247620"/>
    </source>
</evidence>
<dbReference type="RefSeq" id="WP_310099637.1">
    <property type="nucleotide sequence ID" value="NZ_JAVDUU010000004.1"/>
</dbReference>
<evidence type="ECO:0000256" key="1">
    <source>
        <dbReference type="SAM" id="Phobius"/>
    </source>
</evidence>
<dbReference type="Pfam" id="PF16344">
    <property type="entry name" value="FecR_C"/>
    <property type="match status" value="1"/>
</dbReference>
<dbReference type="Proteomes" id="UP001247620">
    <property type="component" value="Unassembled WGS sequence"/>
</dbReference>
<keyword evidence="1" id="KW-0472">Membrane</keyword>
<evidence type="ECO:0000313" key="4">
    <source>
        <dbReference type="EMBL" id="MDR6944129.1"/>
    </source>
</evidence>
<dbReference type="Gene3D" id="3.55.50.30">
    <property type="match status" value="1"/>
</dbReference>
<proteinExistence type="predicted"/>
<protein>
    <submittedName>
        <fullName evidence="4">Ferric-dicitrate binding protein FerR (Iron transport regulator)</fullName>
    </submittedName>
</protein>
<feature type="domain" description="Protein FecR C-terminal" evidence="3">
    <location>
        <begin position="324"/>
        <end position="391"/>
    </location>
</feature>
<dbReference type="InterPro" id="IPR006860">
    <property type="entry name" value="FecR"/>
</dbReference>
<feature type="transmembrane region" description="Helical" evidence="1">
    <location>
        <begin position="90"/>
        <end position="110"/>
    </location>
</feature>
<evidence type="ECO:0000259" key="3">
    <source>
        <dbReference type="Pfam" id="PF16344"/>
    </source>
</evidence>
<dbReference type="EMBL" id="JAVDUU010000004">
    <property type="protein sequence ID" value="MDR6944129.1"/>
    <property type="molecule type" value="Genomic_DNA"/>
</dbReference>
<reference evidence="4 5" key="1">
    <citation type="submission" date="2023-07" db="EMBL/GenBank/DDBJ databases">
        <title>Sorghum-associated microbial communities from plants grown in Nebraska, USA.</title>
        <authorList>
            <person name="Schachtman D."/>
        </authorList>
    </citation>
    <scope>NUCLEOTIDE SEQUENCE [LARGE SCALE GENOMIC DNA]</scope>
    <source>
        <strain evidence="4 5">3262</strain>
    </source>
</reference>
<dbReference type="InterPro" id="IPR032508">
    <property type="entry name" value="FecR_C"/>
</dbReference>
<gene>
    <name evidence="4" type="ORF">J2W55_003989</name>
</gene>
<name>A0ABU1TFP5_9SPHI</name>
<comment type="caution">
    <text evidence="4">The sequence shown here is derived from an EMBL/GenBank/DDBJ whole genome shotgun (WGS) entry which is preliminary data.</text>
</comment>
<dbReference type="InterPro" id="IPR012373">
    <property type="entry name" value="Ferrdict_sens_TM"/>
</dbReference>
<dbReference type="PANTHER" id="PTHR30273:SF2">
    <property type="entry name" value="PROTEIN FECR"/>
    <property type="match status" value="1"/>
</dbReference>
<dbReference type="PANTHER" id="PTHR30273">
    <property type="entry name" value="PERIPLASMIC SIGNAL SENSOR AND SIGMA FACTOR ACTIVATOR FECR-RELATED"/>
    <property type="match status" value="1"/>
</dbReference>
<dbReference type="Gene3D" id="2.60.120.1440">
    <property type="match status" value="1"/>
</dbReference>
<keyword evidence="5" id="KW-1185">Reference proteome</keyword>
<organism evidence="4 5">
    <name type="scientific">Mucilaginibacter pocheonensis</name>
    <dbReference type="NCBI Taxonomy" id="398050"/>
    <lineage>
        <taxon>Bacteria</taxon>
        <taxon>Pseudomonadati</taxon>
        <taxon>Bacteroidota</taxon>
        <taxon>Sphingobacteriia</taxon>
        <taxon>Sphingobacteriales</taxon>
        <taxon>Sphingobacteriaceae</taxon>
        <taxon>Mucilaginibacter</taxon>
    </lineage>
</organism>
<keyword evidence="1" id="KW-1133">Transmembrane helix</keyword>
<evidence type="ECO:0000259" key="2">
    <source>
        <dbReference type="Pfam" id="PF04773"/>
    </source>
</evidence>
<dbReference type="Pfam" id="PF04773">
    <property type="entry name" value="FecR"/>
    <property type="match status" value="1"/>
</dbReference>
<sequence>MSERFRYLFRRYFDKTETPEERDELMRLINRPESEVMVHSMMEEMYNSRHLEDDPFPAGAREKMLKAALEEYSPEHWDTTVVPVRKSLNWLRFAAAAVLILALSIGIYLYRSVNVNENLATNKVRHDVQPGGNKAVLTLSNGEKIQLNGVRNGKLVQQGSTAVVKLANGSLAYVPDASSSGAPLINTMSTPKGGLYRLQLPDGTVAMLNTESSISYPTAFTGGNRKVTITGEVYFEVAKNKKMPFIVTFGDQKVEVLGTHFNIRAYHNQLYKTTLLEGSVKISTGNKKQLLLPGQQAVYNVGAKKFNVNVVDTDDIMAWKNGLFLFDNTELDQVMLELSRWYNIDVVYSGAKPSLNFTGLIKRDITLSRVLKKLEATGGIKFTIIDNKVIVEKNNN</sequence>